<reference evidence="3" key="1">
    <citation type="journal article" date="2023" name="Mol. Phylogenet. Evol.">
        <title>Genome-scale phylogeny and comparative genomics of the fungal order Sordariales.</title>
        <authorList>
            <person name="Hensen N."/>
            <person name="Bonometti L."/>
            <person name="Westerberg I."/>
            <person name="Brannstrom I.O."/>
            <person name="Guillou S."/>
            <person name="Cros-Aarteil S."/>
            <person name="Calhoun S."/>
            <person name="Haridas S."/>
            <person name="Kuo A."/>
            <person name="Mondo S."/>
            <person name="Pangilinan J."/>
            <person name="Riley R."/>
            <person name="LaButti K."/>
            <person name="Andreopoulos B."/>
            <person name="Lipzen A."/>
            <person name="Chen C."/>
            <person name="Yan M."/>
            <person name="Daum C."/>
            <person name="Ng V."/>
            <person name="Clum A."/>
            <person name="Steindorff A."/>
            <person name="Ohm R.A."/>
            <person name="Martin F."/>
            <person name="Silar P."/>
            <person name="Natvig D.O."/>
            <person name="Lalanne C."/>
            <person name="Gautier V."/>
            <person name="Ament-Velasquez S.L."/>
            <person name="Kruys A."/>
            <person name="Hutchinson M.I."/>
            <person name="Powell A.J."/>
            <person name="Barry K."/>
            <person name="Miller A.N."/>
            <person name="Grigoriev I.V."/>
            <person name="Debuchy R."/>
            <person name="Gladieux P."/>
            <person name="Hiltunen Thoren M."/>
            <person name="Johannesson H."/>
        </authorList>
    </citation>
    <scope>NUCLEOTIDE SEQUENCE</scope>
    <source>
        <strain evidence="3">CBS 232.78</strain>
    </source>
</reference>
<evidence type="ECO:0000313" key="3">
    <source>
        <dbReference type="EMBL" id="KAK3381231.1"/>
    </source>
</evidence>
<keyword evidence="1" id="KW-0677">Repeat</keyword>
<gene>
    <name evidence="3" type="ORF">B0H63DRAFT_197900</name>
</gene>
<keyword evidence="4" id="KW-1185">Reference proteome</keyword>
<comment type="caution">
    <text evidence="3">The sequence shown here is derived from an EMBL/GenBank/DDBJ whole genome shotgun (WGS) entry which is preliminary data.</text>
</comment>
<dbReference type="AlphaFoldDB" id="A0AAE0TVM3"/>
<evidence type="ECO:0000256" key="1">
    <source>
        <dbReference type="ARBA" id="ARBA00022737"/>
    </source>
</evidence>
<sequence length="300" mass="33655">MGLLRALLYKIIELVPEIAPRICPSRWAMLKILGQDCVEQFPPWTWGEISNTFTFLDQFLGQKFNLAIFIDGLDEFDGDYTSLIELVKQFHSRPGVEVCVSSRPWSDFRDAFISCPKLRMESLTHHDMHMFVRGRFDTSIAFRELSSSLPEQAEDHLTGIVLKAEGVFFWVSVVTNAPLQGPAEGDNLTDLKLLLDSLPSHLSELYTNLWRRIKPSCMHGGAQPLLLFRAYIPPSAVGGNQSLPSDQRGGMPAEMLWLADGSPPIISPKLAVAPNNKKKVGWPHEGIVRSITQGHRRLHA</sequence>
<reference evidence="3" key="2">
    <citation type="submission" date="2023-06" db="EMBL/GenBank/DDBJ databases">
        <authorList>
            <consortium name="Lawrence Berkeley National Laboratory"/>
            <person name="Haridas S."/>
            <person name="Hensen N."/>
            <person name="Bonometti L."/>
            <person name="Westerberg I."/>
            <person name="Brannstrom I.O."/>
            <person name="Guillou S."/>
            <person name="Cros-Aarteil S."/>
            <person name="Calhoun S."/>
            <person name="Kuo A."/>
            <person name="Mondo S."/>
            <person name="Pangilinan J."/>
            <person name="Riley R."/>
            <person name="LaButti K."/>
            <person name="Andreopoulos B."/>
            <person name="Lipzen A."/>
            <person name="Chen C."/>
            <person name="Yanf M."/>
            <person name="Daum C."/>
            <person name="Ng V."/>
            <person name="Clum A."/>
            <person name="Steindorff A."/>
            <person name="Ohm R."/>
            <person name="Martin F."/>
            <person name="Silar P."/>
            <person name="Natvig D."/>
            <person name="Lalanne C."/>
            <person name="Gautier V."/>
            <person name="Ament-velasquez S.L."/>
            <person name="Kruys A."/>
            <person name="Hutchinson M.I."/>
            <person name="Powell A.J."/>
            <person name="Barry K."/>
            <person name="Miller A.N."/>
            <person name="Grigoriev I.V."/>
            <person name="Debuchy R."/>
            <person name="Gladieux P."/>
            <person name="Thoren M.H."/>
            <person name="Johannesson H."/>
        </authorList>
    </citation>
    <scope>NUCLEOTIDE SEQUENCE</scope>
    <source>
        <strain evidence="3">CBS 232.78</strain>
    </source>
</reference>
<dbReference type="PANTHER" id="PTHR10039:SF5">
    <property type="entry name" value="NACHT DOMAIN-CONTAINING PROTEIN"/>
    <property type="match status" value="1"/>
</dbReference>
<dbReference type="EMBL" id="JAULSW010000005">
    <property type="protein sequence ID" value="KAK3381231.1"/>
    <property type="molecule type" value="Genomic_DNA"/>
</dbReference>
<feature type="domain" description="Nephrocystin 3-like N-terminal" evidence="2">
    <location>
        <begin position="2"/>
        <end position="103"/>
    </location>
</feature>
<name>A0AAE0TVM3_9PEZI</name>
<evidence type="ECO:0000313" key="4">
    <source>
        <dbReference type="Proteomes" id="UP001285441"/>
    </source>
</evidence>
<dbReference type="InterPro" id="IPR056884">
    <property type="entry name" value="NPHP3-like_N"/>
</dbReference>
<protein>
    <recommendedName>
        <fullName evidence="2">Nephrocystin 3-like N-terminal domain-containing protein</fullName>
    </recommendedName>
</protein>
<accession>A0AAE0TVM3</accession>
<evidence type="ECO:0000259" key="2">
    <source>
        <dbReference type="Pfam" id="PF24883"/>
    </source>
</evidence>
<organism evidence="3 4">
    <name type="scientific">Podospora didyma</name>
    <dbReference type="NCBI Taxonomy" id="330526"/>
    <lineage>
        <taxon>Eukaryota</taxon>
        <taxon>Fungi</taxon>
        <taxon>Dikarya</taxon>
        <taxon>Ascomycota</taxon>
        <taxon>Pezizomycotina</taxon>
        <taxon>Sordariomycetes</taxon>
        <taxon>Sordariomycetidae</taxon>
        <taxon>Sordariales</taxon>
        <taxon>Podosporaceae</taxon>
        <taxon>Podospora</taxon>
    </lineage>
</organism>
<dbReference type="Proteomes" id="UP001285441">
    <property type="component" value="Unassembled WGS sequence"/>
</dbReference>
<dbReference type="Pfam" id="PF24883">
    <property type="entry name" value="NPHP3_N"/>
    <property type="match status" value="1"/>
</dbReference>
<dbReference type="PANTHER" id="PTHR10039">
    <property type="entry name" value="AMELOGENIN"/>
    <property type="match status" value="1"/>
</dbReference>
<proteinExistence type="predicted"/>